<dbReference type="InterPro" id="IPR052179">
    <property type="entry name" value="DD-CPase-like"/>
</dbReference>
<dbReference type="Gene3D" id="3.30.1380.10">
    <property type="match status" value="1"/>
</dbReference>
<keyword evidence="3" id="KW-1185">Reference proteome</keyword>
<dbReference type="Proteomes" id="UP000565711">
    <property type="component" value="Unassembled WGS sequence"/>
</dbReference>
<evidence type="ECO:0000313" key="2">
    <source>
        <dbReference type="EMBL" id="NKY53226.1"/>
    </source>
</evidence>
<dbReference type="PANTHER" id="PTHR34385">
    <property type="entry name" value="D-ALANYL-D-ALANINE CARBOXYPEPTIDASE"/>
    <property type="match status" value="1"/>
</dbReference>
<organism evidence="2 3">
    <name type="scientific">Nocardia vermiculata</name>
    <dbReference type="NCBI Taxonomy" id="257274"/>
    <lineage>
        <taxon>Bacteria</taxon>
        <taxon>Bacillati</taxon>
        <taxon>Actinomycetota</taxon>
        <taxon>Actinomycetes</taxon>
        <taxon>Mycobacteriales</taxon>
        <taxon>Nocardiaceae</taxon>
        <taxon>Nocardia</taxon>
    </lineage>
</organism>
<accession>A0A846Y176</accession>
<gene>
    <name evidence="2" type="ORF">HGA08_23790</name>
</gene>
<dbReference type="SUPFAM" id="SSF55166">
    <property type="entry name" value="Hedgehog/DD-peptidase"/>
    <property type="match status" value="1"/>
</dbReference>
<reference evidence="2 3" key="1">
    <citation type="submission" date="2020-04" db="EMBL/GenBank/DDBJ databases">
        <title>MicrobeNet Type strains.</title>
        <authorList>
            <person name="Nicholson A.C."/>
        </authorList>
    </citation>
    <scope>NUCLEOTIDE SEQUENCE [LARGE SCALE GENOMIC DNA]</scope>
    <source>
        <strain evidence="2 3">JCM 12354</strain>
    </source>
</reference>
<sequence length="198" mass="21034">MSRRTGLATVPRRLAATGLLVATTAVTLVYQSAPSSVRLVGDVLRGGRAALHEGELPSGVTVFSNEYPGVANLAPDLIGALRAAAADAGAEGIEFRVNSGWRSREYQNRLLRAAVAKHGSTQAAARFVATADTSAHVTGNAVDLGSDAAAWLSAHGAAYGLCQIYRNEPWHYELRPEAIERGCPAMYPDPAHDPRMWQ</sequence>
<dbReference type="PANTHER" id="PTHR34385:SF1">
    <property type="entry name" value="PEPTIDOGLYCAN L-ALANYL-D-GLUTAMATE ENDOPEPTIDASE CWLK"/>
    <property type="match status" value="1"/>
</dbReference>
<dbReference type="GO" id="GO:0008233">
    <property type="term" value="F:peptidase activity"/>
    <property type="evidence" value="ECO:0007669"/>
    <property type="project" value="InterPro"/>
</dbReference>
<proteinExistence type="predicted"/>
<name>A0A846Y176_9NOCA</name>
<dbReference type="AlphaFoldDB" id="A0A846Y176"/>
<dbReference type="Pfam" id="PF02557">
    <property type="entry name" value="VanY"/>
    <property type="match status" value="1"/>
</dbReference>
<feature type="domain" description="D-alanyl-D-alanine carboxypeptidase-like core" evidence="1">
    <location>
        <begin position="73"/>
        <end position="164"/>
    </location>
</feature>
<dbReference type="InterPro" id="IPR009045">
    <property type="entry name" value="Zn_M74/Hedgehog-like"/>
</dbReference>
<protein>
    <submittedName>
        <fullName evidence="2">M15 family metallopeptidase</fullName>
    </submittedName>
</protein>
<dbReference type="InterPro" id="IPR003709">
    <property type="entry name" value="VanY-like_core_dom"/>
</dbReference>
<dbReference type="GO" id="GO:0006508">
    <property type="term" value="P:proteolysis"/>
    <property type="evidence" value="ECO:0007669"/>
    <property type="project" value="InterPro"/>
</dbReference>
<dbReference type="EMBL" id="JAAXOP010000016">
    <property type="protein sequence ID" value="NKY53226.1"/>
    <property type="molecule type" value="Genomic_DNA"/>
</dbReference>
<comment type="caution">
    <text evidence="2">The sequence shown here is derived from an EMBL/GenBank/DDBJ whole genome shotgun (WGS) entry which is preliminary data.</text>
</comment>
<evidence type="ECO:0000313" key="3">
    <source>
        <dbReference type="Proteomes" id="UP000565711"/>
    </source>
</evidence>
<evidence type="ECO:0000259" key="1">
    <source>
        <dbReference type="Pfam" id="PF02557"/>
    </source>
</evidence>